<feature type="signal peptide" evidence="2">
    <location>
        <begin position="1"/>
        <end position="19"/>
    </location>
</feature>
<organism evidence="3 4">
    <name type="scientific">Amphibalanus amphitrite</name>
    <name type="common">Striped barnacle</name>
    <name type="synonym">Balanus amphitrite</name>
    <dbReference type="NCBI Taxonomy" id="1232801"/>
    <lineage>
        <taxon>Eukaryota</taxon>
        <taxon>Metazoa</taxon>
        <taxon>Ecdysozoa</taxon>
        <taxon>Arthropoda</taxon>
        <taxon>Crustacea</taxon>
        <taxon>Multicrustacea</taxon>
        <taxon>Cirripedia</taxon>
        <taxon>Thoracica</taxon>
        <taxon>Thoracicalcarea</taxon>
        <taxon>Balanomorpha</taxon>
        <taxon>Balanoidea</taxon>
        <taxon>Balanidae</taxon>
        <taxon>Amphibalaninae</taxon>
        <taxon>Amphibalanus</taxon>
    </lineage>
</organism>
<accession>A0A6A4W5J3</accession>
<comment type="caution">
    <text evidence="3">The sequence shown here is derived from an EMBL/GenBank/DDBJ whole genome shotgun (WGS) entry which is preliminary data.</text>
</comment>
<evidence type="ECO:0000313" key="3">
    <source>
        <dbReference type="EMBL" id="KAF0299034.1"/>
    </source>
</evidence>
<feature type="compositionally biased region" description="Polar residues" evidence="1">
    <location>
        <begin position="145"/>
        <end position="154"/>
    </location>
</feature>
<keyword evidence="2" id="KW-0732">Signal</keyword>
<gene>
    <name evidence="3" type="ORF">FJT64_000389</name>
</gene>
<proteinExistence type="predicted"/>
<feature type="chain" id="PRO_5025651175" evidence="2">
    <location>
        <begin position="20"/>
        <end position="171"/>
    </location>
</feature>
<name>A0A6A4W5J3_AMPAM</name>
<evidence type="ECO:0000256" key="2">
    <source>
        <dbReference type="SAM" id="SignalP"/>
    </source>
</evidence>
<keyword evidence="4" id="KW-1185">Reference proteome</keyword>
<dbReference type="Proteomes" id="UP000440578">
    <property type="component" value="Unassembled WGS sequence"/>
</dbReference>
<reference evidence="3 4" key="1">
    <citation type="submission" date="2019-07" db="EMBL/GenBank/DDBJ databases">
        <title>Draft genome assembly of a fouling barnacle, Amphibalanus amphitrite (Darwin, 1854): The first reference genome for Thecostraca.</title>
        <authorList>
            <person name="Kim W."/>
        </authorList>
    </citation>
    <scope>NUCLEOTIDE SEQUENCE [LARGE SCALE GENOMIC DNA]</scope>
    <source>
        <strain evidence="3">SNU_AA5</strain>
        <tissue evidence="3">Soma without cirri and trophi</tissue>
    </source>
</reference>
<feature type="region of interest" description="Disordered" evidence="1">
    <location>
        <begin position="141"/>
        <end position="171"/>
    </location>
</feature>
<evidence type="ECO:0000256" key="1">
    <source>
        <dbReference type="SAM" id="MobiDB-lite"/>
    </source>
</evidence>
<dbReference type="AlphaFoldDB" id="A0A6A4W5J3"/>
<evidence type="ECO:0000313" key="4">
    <source>
        <dbReference type="Proteomes" id="UP000440578"/>
    </source>
</evidence>
<protein>
    <submittedName>
        <fullName evidence="3">Uncharacterized protein</fullName>
    </submittedName>
</protein>
<dbReference type="PROSITE" id="PS51257">
    <property type="entry name" value="PROKAR_LIPOPROTEIN"/>
    <property type="match status" value="1"/>
</dbReference>
<sequence length="171" mass="18195">MKTAVSSLCLMALVATACAASEDTKSRAFSGSKAFGDTVEMVLARALGTTQPRLKGVGTAVTDLLSGVPTSLTSLETVLTVAAPMVGALYKHLDLSAYDTVKEAVSKDLFDFGLPGRGYPLEGEYEGAGHYDATQYQYHEPSAHHGQSSYTSYVSRRRGAATQEQQPPQQQ</sequence>
<dbReference type="EMBL" id="VIIS01001398">
    <property type="protein sequence ID" value="KAF0299034.1"/>
    <property type="molecule type" value="Genomic_DNA"/>
</dbReference>